<dbReference type="SUPFAM" id="SSF82771">
    <property type="entry name" value="GIY-YIG endonuclease"/>
    <property type="match status" value="1"/>
</dbReference>
<dbReference type="InterPro" id="IPR035901">
    <property type="entry name" value="GIY-YIG_endonuc_sf"/>
</dbReference>
<name>A0A6I6K6R3_9BACT</name>
<feature type="domain" description="GIY-YIG" evidence="2">
    <location>
        <begin position="7"/>
        <end position="82"/>
    </location>
</feature>
<organism evidence="3 4">
    <name type="scientific">Maribellus comscasis</name>
    <dbReference type="NCBI Taxonomy" id="2681766"/>
    <lineage>
        <taxon>Bacteria</taxon>
        <taxon>Pseudomonadati</taxon>
        <taxon>Bacteroidota</taxon>
        <taxon>Bacteroidia</taxon>
        <taxon>Marinilabiliales</taxon>
        <taxon>Prolixibacteraceae</taxon>
        <taxon>Maribellus</taxon>
    </lineage>
</organism>
<gene>
    <name evidence="3" type="ORF">GM418_23700</name>
</gene>
<dbReference type="InterPro" id="IPR000305">
    <property type="entry name" value="GIY-YIG_endonuc"/>
</dbReference>
<dbReference type="Proteomes" id="UP000428260">
    <property type="component" value="Chromosome"/>
</dbReference>
<keyword evidence="4" id="KW-1185">Reference proteome</keyword>
<dbReference type="CDD" id="cd10449">
    <property type="entry name" value="GIY-YIG_SLX1_like"/>
    <property type="match status" value="1"/>
</dbReference>
<protein>
    <submittedName>
        <fullName evidence="3">GIY-YIG nuclease family protein</fullName>
    </submittedName>
</protein>
<accession>A0A6I6K6R3</accession>
<proteinExistence type="inferred from homology"/>
<dbReference type="PANTHER" id="PTHR34477">
    <property type="entry name" value="UPF0213 PROTEIN YHBQ"/>
    <property type="match status" value="1"/>
</dbReference>
<dbReference type="AlphaFoldDB" id="A0A6I6K6R3"/>
<evidence type="ECO:0000313" key="3">
    <source>
        <dbReference type="EMBL" id="QGY48202.1"/>
    </source>
</evidence>
<dbReference type="InterPro" id="IPR050190">
    <property type="entry name" value="UPF0213_domain"/>
</dbReference>
<dbReference type="KEGG" id="mcos:GM418_23700"/>
<dbReference type="Pfam" id="PF01541">
    <property type="entry name" value="GIY-YIG"/>
    <property type="match status" value="1"/>
</dbReference>
<evidence type="ECO:0000256" key="1">
    <source>
        <dbReference type="ARBA" id="ARBA00007435"/>
    </source>
</evidence>
<dbReference type="PANTHER" id="PTHR34477:SF1">
    <property type="entry name" value="UPF0213 PROTEIN YHBQ"/>
    <property type="match status" value="1"/>
</dbReference>
<reference evidence="3 4" key="1">
    <citation type="submission" date="2019-11" db="EMBL/GenBank/DDBJ databases">
        <authorList>
            <person name="Zheng R.K."/>
            <person name="Sun C.M."/>
        </authorList>
    </citation>
    <scope>NUCLEOTIDE SEQUENCE [LARGE SCALE GENOMIC DNA]</scope>
    <source>
        <strain evidence="3 4">WC007</strain>
    </source>
</reference>
<dbReference type="RefSeq" id="WP_158872835.1">
    <property type="nucleotide sequence ID" value="NZ_CP046401.1"/>
</dbReference>
<dbReference type="PROSITE" id="PS50164">
    <property type="entry name" value="GIY_YIG"/>
    <property type="match status" value="1"/>
</dbReference>
<dbReference type="Gene3D" id="3.40.1440.10">
    <property type="entry name" value="GIY-YIG endonuclease"/>
    <property type="match status" value="1"/>
</dbReference>
<dbReference type="EMBL" id="CP046401">
    <property type="protein sequence ID" value="QGY48202.1"/>
    <property type="molecule type" value="Genomic_DNA"/>
</dbReference>
<evidence type="ECO:0000259" key="2">
    <source>
        <dbReference type="PROSITE" id="PS50164"/>
    </source>
</evidence>
<sequence>MANFFDEYYWVYVLKSIKDGKYYTGYTKDLPSRFEAHQNGLVESTKNRRPFKLIYFEGCLNQQDATKREKHLKTHYGKMYLGNRLKSYFTG</sequence>
<evidence type="ECO:0000313" key="4">
    <source>
        <dbReference type="Proteomes" id="UP000428260"/>
    </source>
</evidence>
<comment type="similarity">
    <text evidence="1">Belongs to the UPF0213 family.</text>
</comment>